<dbReference type="AlphaFoldDB" id="A0A8D8BDA1"/>
<accession>A0A8D8BDA1</accession>
<reference evidence="2" key="1">
    <citation type="submission" date="2021-05" db="EMBL/GenBank/DDBJ databases">
        <authorList>
            <person name="Alioto T."/>
            <person name="Alioto T."/>
            <person name="Gomez Garrido J."/>
        </authorList>
    </citation>
    <scope>NUCLEOTIDE SEQUENCE</scope>
</reference>
<organism evidence="2">
    <name type="scientific">Culex pipiens</name>
    <name type="common">House mosquito</name>
    <dbReference type="NCBI Taxonomy" id="7175"/>
    <lineage>
        <taxon>Eukaryota</taxon>
        <taxon>Metazoa</taxon>
        <taxon>Ecdysozoa</taxon>
        <taxon>Arthropoda</taxon>
        <taxon>Hexapoda</taxon>
        <taxon>Insecta</taxon>
        <taxon>Pterygota</taxon>
        <taxon>Neoptera</taxon>
        <taxon>Endopterygota</taxon>
        <taxon>Diptera</taxon>
        <taxon>Nematocera</taxon>
        <taxon>Culicoidea</taxon>
        <taxon>Culicidae</taxon>
        <taxon>Culicinae</taxon>
        <taxon>Culicini</taxon>
        <taxon>Culex</taxon>
        <taxon>Culex</taxon>
    </lineage>
</organism>
<dbReference type="EMBL" id="HBUE01067382">
    <property type="protein sequence ID" value="CAG6471325.1"/>
    <property type="molecule type" value="Transcribed_RNA"/>
</dbReference>
<feature type="region of interest" description="Disordered" evidence="1">
    <location>
        <begin position="17"/>
        <end position="105"/>
    </location>
</feature>
<name>A0A8D8BDA1_CULPI</name>
<evidence type="ECO:0000313" key="2">
    <source>
        <dbReference type="EMBL" id="CAG6471325.1"/>
    </source>
</evidence>
<protein>
    <submittedName>
        <fullName evidence="2">(northern house mosquito) hypothetical protein</fullName>
    </submittedName>
</protein>
<dbReference type="EMBL" id="HBUE01067378">
    <property type="protein sequence ID" value="CAG6471323.1"/>
    <property type="molecule type" value="Transcribed_RNA"/>
</dbReference>
<proteinExistence type="predicted"/>
<dbReference type="EMBL" id="HBUE01067383">
    <property type="protein sequence ID" value="CAG6471327.1"/>
    <property type="molecule type" value="Transcribed_RNA"/>
</dbReference>
<sequence length="121" mass="12470">MRLRSPELARILAAGLLHQEPAPHAGGMAGTIRYQPNRTGDRPLPVRQQHQHAAATSADGGRPGVQLSALQPDGAGKRGVSGHSERDSAGFELEPADGGRAAAGCVPGEVRRTGVRVVDAG</sequence>
<evidence type="ECO:0000256" key="1">
    <source>
        <dbReference type="SAM" id="MobiDB-lite"/>
    </source>
</evidence>